<evidence type="ECO:0000313" key="3">
    <source>
        <dbReference type="EMBL" id="SIR12630.1"/>
    </source>
</evidence>
<accession>A0A8G2FH99</accession>
<dbReference type="NCBIfam" id="NF047646">
    <property type="entry name" value="REP_Tyr_transpos"/>
    <property type="match status" value="1"/>
</dbReference>
<comment type="caution">
    <text evidence="3">The sequence shown here is derived from an EMBL/GenBank/DDBJ whole genome shotgun (WGS) entry which is preliminary data.</text>
</comment>
<dbReference type="InterPro" id="IPR052715">
    <property type="entry name" value="RAYT_transposase"/>
</dbReference>
<protein>
    <submittedName>
        <fullName evidence="3">Putative transposase</fullName>
    </submittedName>
</protein>
<dbReference type="SMART" id="SM01321">
    <property type="entry name" value="Y1_Tnp"/>
    <property type="match status" value="1"/>
</dbReference>
<evidence type="ECO:0000256" key="1">
    <source>
        <dbReference type="SAM" id="MobiDB-lite"/>
    </source>
</evidence>
<dbReference type="PANTHER" id="PTHR36966">
    <property type="entry name" value="REP-ASSOCIATED TYROSINE TRANSPOSASE"/>
    <property type="match status" value="1"/>
</dbReference>
<dbReference type="RefSeq" id="WP_029313321.1">
    <property type="nucleotide sequence ID" value="NZ_FTNE01000016.1"/>
</dbReference>
<dbReference type="EMBL" id="FTNE01000016">
    <property type="protein sequence ID" value="SIR12630.1"/>
    <property type="molecule type" value="Genomic_DNA"/>
</dbReference>
<dbReference type="PANTHER" id="PTHR36966:SF1">
    <property type="entry name" value="REP-ASSOCIATED TYROSINE TRANSPOSASE"/>
    <property type="match status" value="1"/>
</dbReference>
<dbReference type="InterPro" id="IPR036515">
    <property type="entry name" value="Transposase_17_sf"/>
</dbReference>
<evidence type="ECO:0000313" key="4">
    <source>
        <dbReference type="Proteomes" id="UP000186308"/>
    </source>
</evidence>
<dbReference type="GO" id="GO:0006313">
    <property type="term" value="P:DNA transposition"/>
    <property type="evidence" value="ECO:0007669"/>
    <property type="project" value="InterPro"/>
</dbReference>
<dbReference type="Proteomes" id="UP000186308">
    <property type="component" value="Unassembled WGS sequence"/>
</dbReference>
<dbReference type="SUPFAM" id="SSF143422">
    <property type="entry name" value="Transposase IS200-like"/>
    <property type="match status" value="1"/>
</dbReference>
<feature type="compositionally biased region" description="Basic and acidic residues" evidence="1">
    <location>
        <begin position="159"/>
        <end position="175"/>
    </location>
</feature>
<evidence type="ECO:0000259" key="2">
    <source>
        <dbReference type="SMART" id="SM01321"/>
    </source>
</evidence>
<sequence length="175" mass="20560">MPNYRRNRTPGGTYFFTINLANRNSDLLTREIEALRTAIRTTRHRAPFHIDAWVILPDHMHCLWTLPEGDTDYAARWRALKTRFTKATTQNFAPSPWQNRYWEHTIRTENDYRAHMDYIHFNPVKHGLAPHPAAWPFSTFQKCVAQGLYDPTWSSPDTPDPHPEMGEPDHQPQQP</sequence>
<feature type="domain" description="Transposase IS200-like" evidence="2">
    <location>
        <begin position="9"/>
        <end position="122"/>
    </location>
</feature>
<dbReference type="Gene3D" id="3.30.70.1290">
    <property type="entry name" value="Transposase IS200-like"/>
    <property type="match status" value="1"/>
</dbReference>
<organism evidence="3 4">
    <name type="scientific">Acidiphilium rubrum</name>
    <dbReference type="NCBI Taxonomy" id="526"/>
    <lineage>
        <taxon>Bacteria</taxon>
        <taxon>Pseudomonadati</taxon>
        <taxon>Pseudomonadota</taxon>
        <taxon>Alphaproteobacteria</taxon>
        <taxon>Acetobacterales</taxon>
        <taxon>Acidocellaceae</taxon>
        <taxon>Acidiphilium</taxon>
    </lineage>
</organism>
<dbReference type="InterPro" id="IPR002686">
    <property type="entry name" value="Transposase_17"/>
</dbReference>
<proteinExistence type="predicted"/>
<reference evidence="3 4" key="1">
    <citation type="submission" date="2017-01" db="EMBL/GenBank/DDBJ databases">
        <authorList>
            <person name="Varghese N."/>
            <person name="Submissions S."/>
        </authorList>
    </citation>
    <scope>NUCLEOTIDE SEQUENCE [LARGE SCALE GENOMIC DNA]</scope>
    <source>
        <strain evidence="3 4">ATCC 35905</strain>
    </source>
</reference>
<feature type="region of interest" description="Disordered" evidence="1">
    <location>
        <begin position="151"/>
        <end position="175"/>
    </location>
</feature>
<dbReference type="AlphaFoldDB" id="A0A8G2FH99"/>
<dbReference type="GO" id="GO:0043565">
    <property type="term" value="F:sequence-specific DNA binding"/>
    <property type="evidence" value="ECO:0007669"/>
    <property type="project" value="TreeGrafter"/>
</dbReference>
<keyword evidence="4" id="KW-1185">Reference proteome</keyword>
<dbReference type="GO" id="GO:0004803">
    <property type="term" value="F:transposase activity"/>
    <property type="evidence" value="ECO:0007669"/>
    <property type="project" value="InterPro"/>
</dbReference>
<gene>
    <name evidence="3" type="ORF">SAMN05421828_11641</name>
</gene>
<name>A0A8G2FH99_ACIRU</name>